<dbReference type="Gene3D" id="3.40.30.110">
    <property type="match status" value="1"/>
</dbReference>
<dbReference type="InterPro" id="IPR058268">
    <property type="entry name" value="DUF7962"/>
</dbReference>
<dbReference type="InterPro" id="IPR036249">
    <property type="entry name" value="Thioredoxin-like_sf"/>
</dbReference>
<feature type="domain" description="GST N-terminal" evidence="1">
    <location>
        <begin position="1"/>
        <end position="81"/>
    </location>
</feature>
<dbReference type="PROSITE" id="PS50404">
    <property type="entry name" value="GST_NTER"/>
    <property type="match status" value="1"/>
</dbReference>
<name>A0A8H8CLD2_PSICU</name>
<dbReference type="InterPro" id="IPR004045">
    <property type="entry name" value="Glutathione_S-Trfase_N"/>
</dbReference>
<sequence length="326" mass="36120">MSVILYRYDSSPFSHKIDNVLALRRIKYEKVDISPMLPRPEITDQLGIVYRRIPILAIGNDVYCDTSLIVSALERRFPTSNGHPTLLPESAGAGVIKAFSKYYAESALFPPATNLIPWDKLPAAFLKDRSEFAGSPINTKALAANVPNAQSVISSHLLLIEQQLSDSRQWLFNTVTPSLADVSVHFIFNWARSFKGTEQLFDASRIPLTMQWLDRLSAQIKKERKSQSPPTKLSGTEAANKIVSAAYEPYNVVGFDATEASRLCVSLEDTVQVAPEDTGRNFPTIGKLVALSREEITLEVKGSAGLVRCHFPRLGFSIRRVPGSKL</sequence>
<proteinExistence type="predicted"/>
<dbReference type="SUPFAM" id="SSF47616">
    <property type="entry name" value="GST C-terminal domain-like"/>
    <property type="match status" value="1"/>
</dbReference>
<accession>A0A8H8CLD2</accession>
<dbReference type="Pfam" id="PF13417">
    <property type="entry name" value="GST_N_3"/>
    <property type="match status" value="1"/>
</dbReference>
<dbReference type="OrthoDB" id="202840at2759"/>
<comment type="caution">
    <text evidence="2">The sequence shown here is derived from an EMBL/GenBank/DDBJ whole genome shotgun (WGS) entry which is preliminary data.</text>
</comment>
<dbReference type="AlphaFoldDB" id="A0A8H8CLD2"/>
<organism evidence="2">
    <name type="scientific">Psilocybe cubensis</name>
    <name type="common">Psychedelic mushroom</name>
    <name type="synonym">Stropharia cubensis</name>
    <dbReference type="NCBI Taxonomy" id="181762"/>
    <lineage>
        <taxon>Eukaryota</taxon>
        <taxon>Fungi</taxon>
        <taxon>Dikarya</taxon>
        <taxon>Basidiomycota</taxon>
        <taxon>Agaricomycotina</taxon>
        <taxon>Agaricomycetes</taxon>
        <taxon>Agaricomycetidae</taxon>
        <taxon>Agaricales</taxon>
        <taxon>Agaricineae</taxon>
        <taxon>Strophariaceae</taxon>
        <taxon>Psilocybe</taxon>
    </lineage>
</organism>
<dbReference type="Gene3D" id="1.20.1050.10">
    <property type="match status" value="1"/>
</dbReference>
<evidence type="ECO:0000259" key="1">
    <source>
        <dbReference type="PROSITE" id="PS50404"/>
    </source>
</evidence>
<dbReference type="Pfam" id="PF25907">
    <property type="entry name" value="DUF7962"/>
    <property type="match status" value="1"/>
</dbReference>
<evidence type="ECO:0000313" key="2">
    <source>
        <dbReference type="EMBL" id="KAG5169668.1"/>
    </source>
</evidence>
<dbReference type="EMBL" id="JAFIQS010000005">
    <property type="protein sequence ID" value="KAG5169668.1"/>
    <property type="molecule type" value="Genomic_DNA"/>
</dbReference>
<reference evidence="2" key="1">
    <citation type="submission" date="2021-02" db="EMBL/GenBank/DDBJ databases">
        <title>Psilocybe cubensis genome.</title>
        <authorList>
            <person name="Mckernan K.J."/>
            <person name="Crawford S."/>
            <person name="Trippe A."/>
            <person name="Kane L.T."/>
            <person name="Mclaughlin S."/>
        </authorList>
    </citation>
    <scope>NUCLEOTIDE SEQUENCE [LARGE SCALE GENOMIC DNA]</scope>
    <source>
        <strain evidence="2">MGC-MH-2018</strain>
    </source>
</reference>
<dbReference type="InterPro" id="IPR036282">
    <property type="entry name" value="Glutathione-S-Trfase_C_sf"/>
</dbReference>
<dbReference type="SUPFAM" id="SSF52833">
    <property type="entry name" value="Thioredoxin-like"/>
    <property type="match status" value="1"/>
</dbReference>
<gene>
    <name evidence="2" type="ORF">JR316_006224</name>
</gene>
<protein>
    <recommendedName>
        <fullName evidence="1">GST N-terminal domain-containing protein</fullName>
    </recommendedName>
</protein>